<sequence length="87" mass="8900">MSEPIGIVGFEKAAPPAVPPAREVGDFGFSAFLDAAAAEAAEPQPRPLSPAVTAYNSLNLLNGKFPPPDSGAGFLFTQIAMKNEAAA</sequence>
<organism evidence="1 2">
    <name type="scientific">Tectimicrobiota bacterium</name>
    <dbReference type="NCBI Taxonomy" id="2528274"/>
    <lineage>
        <taxon>Bacteria</taxon>
        <taxon>Pseudomonadati</taxon>
        <taxon>Nitrospinota/Tectimicrobiota group</taxon>
        <taxon>Candidatus Tectimicrobiota</taxon>
    </lineage>
</organism>
<dbReference type="AlphaFoldDB" id="A0A932HVA3"/>
<accession>A0A932HVA3</accession>
<proteinExistence type="predicted"/>
<reference evidence="1" key="1">
    <citation type="submission" date="2020-07" db="EMBL/GenBank/DDBJ databases">
        <title>Huge and variable diversity of episymbiotic CPR bacteria and DPANN archaea in groundwater ecosystems.</title>
        <authorList>
            <person name="He C.Y."/>
            <person name="Keren R."/>
            <person name="Whittaker M."/>
            <person name="Farag I.F."/>
            <person name="Doudna J."/>
            <person name="Cate J.H.D."/>
            <person name="Banfield J.F."/>
        </authorList>
    </citation>
    <scope>NUCLEOTIDE SEQUENCE</scope>
    <source>
        <strain evidence="1">NC_groundwater_763_Ag_S-0.2um_68_21</strain>
    </source>
</reference>
<dbReference type="EMBL" id="JACPUR010000001">
    <property type="protein sequence ID" value="MBI3126136.1"/>
    <property type="molecule type" value="Genomic_DNA"/>
</dbReference>
<evidence type="ECO:0000313" key="2">
    <source>
        <dbReference type="Proteomes" id="UP000782312"/>
    </source>
</evidence>
<comment type="caution">
    <text evidence="1">The sequence shown here is derived from an EMBL/GenBank/DDBJ whole genome shotgun (WGS) entry which is preliminary data.</text>
</comment>
<dbReference type="Proteomes" id="UP000782312">
    <property type="component" value="Unassembled WGS sequence"/>
</dbReference>
<gene>
    <name evidence="1" type="ORF">HYZ11_00855</name>
</gene>
<protein>
    <submittedName>
        <fullName evidence="1">Uncharacterized protein</fullName>
    </submittedName>
</protein>
<evidence type="ECO:0000313" key="1">
    <source>
        <dbReference type="EMBL" id="MBI3126136.1"/>
    </source>
</evidence>
<name>A0A932HVA3_UNCTE</name>